<dbReference type="OrthoDB" id="5622056at2"/>
<dbReference type="PANTHER" id="PTHR24198">
    <property type="entry name" value="ANKYRIN REPEAT AND PROTEIN KINASE DOMAIN-CONTAINING PROTEIN"/>
    <property type="match status" value="1"/>
</dbReference>
<dbReference type="InterPro" id="IPR002110">
    <property type="entry name" value="Ankyrin_rpt"/>
</dbReference>
<dbReference type="SMART" id="SM00220">
    <property type="entry name" value="S_TKc"/>
    <property type="match status" value="1"/>
</dbReference>
<feature type="compositionally biased region" description="Polar residues" evidence="4">
    <location>
        <begin position="407"/>
        <end position="425"/>
    </location>
</feature>
<dbReference type="PROSITE" id="PS50088">
    <property type="entry name" value="ANK_REPEAT"/>
    <property type="match status" value="1"/>
</dbReference>
<evidence type="ECO:0000313" key="6">
    <source>
        <dbReference type="EMBL" id="PWQ94922.1"/>
    </source>
</evidence>
<protein>
    <recommendedName>
        <fullName evidence="5">Protein kinase domain-containing protein</fullName>
    </recommendedName>
</protein>
<evidence type="ECO:0000256" key="2">
    <source>
        <dbReference type="ARBA" id="ARBA00023043"/>
    </source>
</evidence>
<proteinExistence type="predicted"/>
<keyword evidence="7" id="KW-1185">Reference proteome</keyword>
<feature type="compositionally biased region" description="Polar residues" evidence="4">
    <location>
        <begin position="653"/>
        <end position="670"/>
    </location>
</feature>
<dbReference type="Pfam" id="PF00069">
    <property type="entry name" value="Pkinase"/>
    <property type="match status" value="1"/>
</dbReference>
<feature type="repeat" description="ANK" evidence="3">
    <location>
        <begin position="733"/>
        <end position="765"/>
    </location>
</feature>
<dbReference type="Proteomes" id="UP000245539">
    <property type="component" value="Unassembled WGS sequence"/>
</dbReference>
<gene>
    <name evidence="6" type="ORF">DKW60_16085</name>
</gene>
<dbReference type="InterPro" id="IPR011009">
    <property type="entry name" value="Kinase-like_dom_sf"/>
</dbReference>
<feature type="region of interest" description="Disordered" evidence="4">
    <location>
        <begin position="401"/>
        <end position="433"/>
    </location>
</feature>
<dbReference type="GO" id="GO:0005524">
    <property type="term" value="F:ATP binding"/>
    <property type="evidence" value="ECO:0007669"/>
    <property type="project" value="InterPro"/>
</dbReference>
<comment type="caution">
    <text evidence="6">The sequence shown here is derived from an EMBL/GenBank/DDBJ whole genome shotgun (WGS) entry which is preliminary data.</text>
</comment>
<dbReference type="SUPFAM" id="SSF56112">
    <property type="entry name" value="Protein kinase-like (PK-like)"/>
    <property type="match status" value="1"/>
</dbReference>
<dbReference type="SMART" id="SM00248">
    <property type="entry name" value="ANK"/>
    <property type="match status" value="2"/>
</dbReference>
<dbReference type="Gene3D" id="1.10.510.10">
    <property type="entry name" value="Transferase(Phosphotransferase) domain 1"/>
    <property type="match status" value="1"/>
</dbReference>
<feature type="domain" description="Protein kinase" evidence="5">
    <location>
        <begin position="15"/>
        <end position="282"/>
    </location>
</feature>
<dbReference type="AlphaFoldDB" id="A0A317CFH3"/>
<dbReference type="PROSITE" id="PS50297">
    <property type="entry name" value="ANK_REP_REGION"/>
    <property type="match status" value="1"/>
</dbReference>
<dbReference type="Pfam" id="PF12796">
    <property type="entry name" value="Ank_2"/>
    <property type="match status" value="1"/>
</dbReference>
<dbReference type="InterPro" id="IPR000719">
    <property type="entry name" value="Prot_kinase_dom"/>
</dbReference>
<evidence type="ECO:0000256" key="3">
    <source>
        <dbReference type="PROSITE-ProRule" id="PRU00023"/>
    </source>
</evidence>
<feature type="compositionally biased region" description="Polar residues" evidence="4">
    <location>
        <begin position="607"/>
        <end position="638"/>
    </location>
</feature>
<dbReference type="RefSeq" id="WP_109838684.1">
    <property type="nucleotide sequence ID" value="NZ_QGKM01000052.1"/>
</dbReference>
<evidence type="ECO:0000259" key="5">
    <source>
        <dbReference type="PROSITE" id="PS50011"/>
    </source>
</evidence>
<organism evidence="6 7">
    <name type="scientific">Leucothrix pacifica</name>
    <dbReference type="NCBI Taxonomy" id="1247513"/>
    <lineage>
        <taxon>Bacteria</taxon>
        <taxon>Pseudomonadati</taxon>
        <taxon>Pseudomonadota</taxon>
        <taxon>Gammaproteobacteria</taxon>
        <taxon>Thiotrichales</taxon>
        <taxon>Thiotrichaceae</taxon>
        <taxon>Leucothrix</taxon>
    </lineage>
</organism>
<dbReference type="SUPFAM" id="SSF48403">
    <property type="entry name" value="Ankyrin repeat"/>
    <property type="match status" value="1"/>
</dbReference>
<feature type="region of interest" description="Disordered" evidence="4">
    <location>
        <begin position="650"/>
        <end position="676"/>
    </location>
</feature>
<reference evidence="6 7" key="1">
    <citation type="submission" date="2018-05" db="EMBL/GenBank/DDBJ databases">
        <title>Leucothrix arctica sp. nov., isolated from Arctic seawater.</title>
        <authorList>
            <person name="Choi A."/>
            <person name="Baek K."/>
        </authorList>
    </citation>
    <scope>NUCLEOTIDE SEQUENCE [LARGE SCALE GENOMIC DNA]</scope>
    <source>
        <strain evidence="6 7">JCM 18388</strain>
    </source>
</reference>
<feature type="region of interest" description="Disordered" evidence="4">
    <location>
        <begin position="537"/>
        <end position="565"/>
    </location>
</feature>
<evidence type="ECO:0000313" key="7">
    <source>
        <dbReference type="Proteomes" id="UP000245539"/>
    </source>
</evidence>
<evidence type="ECO:0000256" key="1">
    <source>
        <dbReference type="ARBA" id="ARBA00022737"/>
    </source>
</evidence>
<dbReference type="GO" id="GO:0004672">
    <property type="term" value="F:protein kinase activity"/>
    <property type="evidence" value="ECO:0007669"/>
    <property type="project" value="InterPro"/>
</dbReference>
<name>A0A317CFH3_9GAMM</name>
<keyword evidence="2 3" id="KW-0040">ANK repeat</keyword>
<accession>A0A317CFH3</accession>
<dbReference type="PROSITE" id="PS50011">
    <property type="entry name" value="PROTEIN_KINASE_DOM"/>
    <property type="match status" value="1"/>
</dbReference>
<dbReference type="PANTHER" id="PTHR24198:SF165">
    <property type="entry name" value="ANKYRIN REPEAT-CONTAINING PROTEIN-RELATED"/>
    <property type="match status" value="1"/>
</dbReference>
<dbReference type="Gene3D" id="1.25.40.20">
    <property type="entry name" value="Ankyrin repeat-containing domain"/>
    <property type="match status" value="1"/>
</dbReference>
<sequence length="795" mass="84627">MQKAITPGAVIERRYQIQKRISDNTLNCCYLAEDANQSNRLVVLSFPRIELLILPGFASAFKDACDNLAAARISGVVKVLDNGLYESQPFAVLPNITHDSLKTLFQKQISDKQTVSVESVLDWAAPLAVSLDELHDADYIHSNVRPDSVYVSTQQVLLGDFITEFSLQRMGKFKNAISTLDVAGHLAPEYLKSFYTPNYDQYLLATLVYESLSGVQPFTNMNSGDDYRMHVATLIADPLTEHRPDLPEVSDVLAKALSRNPSKRFNSCREFISQLQELQSVVVPAITASSSKVVALKPALKQTAEQTEEVPAEPIITSIRKENTGARSKKGLMLLGGLLLASAAVAYTVISQNNADQITSTSSRDSAASSAADIAAVPVTVIETTPASNVKAVDDVATTSSAATASGESDNSTTAKADVEQSASATKVDPADSNELKSLIQKEALLAHQQLTQSGEDAALDAEVASNSTTPPESPVKPSVQDLAGLAALVNKAVNAGEQDFLAAQKKAANTQETASTATAINVVAINNEVAIANTEAVNEASTEEEQPPTEQTDLAGEDEQSADQQRINQELLRAQALVRSREAEARRAAVAAKAAKEKAEAEAAKNSNDTVRSNTNGQADANQDSATAESDQDSSQVIAVGSQGQAMPIETSVGTSQPNGAPNSGNNSTLQSQLQERQRLQAFKKKEMARIKAVTDDCTVGGKIHREAAAGNLTFVKSCMAVGVDPNVAQSNRWTLLHIAARSGHLNMSKLLIAKGARVNAKAADGQTALDMAIAQKKSKVVDYLKTRGGVTTR</sequence>
<keyword evidence="1" id="KW-0677">Repeat</keyword>
<dbReference type="InterPro" id="IPR036770">
    <property type="entry name" value="Ankyrin_rpt-contain_sf"/>
</dbReference>
<evidence type="ECO:0000256" key="4">
    <source>
        <dbReference type="SAM" id="MobiDB-lite"/>
    </source>
</evidence>
<feature type="region of interest" description="Disordered" evidence="4">
    <location>
        <begin position="601"/>
        <end position="638"/>
    </location>
</feature>
<dbReference type="EMBL" id="QGKM01000052">
    <property type="protein sequence ID" value="PWQ94922.1"/>
    <property type="molecule type" value="Genomic_DNA"/>
</dbReference>